<keyword evidence="4" id="KW-1185">Reference proteome</keyword>
<comment type="similarity">
    <text evidence="1">Belongs to the universal stress protein A family.</text>
</comment>
<feature type="domain" description="UspA" evidence="2">
    <location>
        <begin position="2"/>
        <end position="128"/>
    </location>
</feature>
<dbReference type="EMBL" id="BAAANB010000004">
    <property type="protein sequence ID" value="GAA2026750.1"/>
    <property type="molecule type" value="Genomic_DNA"/>
</dbReference>
<organism evidence="3 4">
    <name type="scientific">Terrabacter terrae</name>
    <dbReference type="NCBI Taxonomy" id="318434"/>
    <lineage>
        <taxon>Bacteria</taxon>
        <taxon>Bacillati</taxon>
        <taxon>Actinomycetota</taxon>
        <taxon>Actinomycetes</taxon>
        <taxon>Micrococcales</taxon>
        <taxon>Intrasporangiaceae</taxon>
        <taxon>Terrabacter</taxon>
    </lineage>
</organism>
<dbReference type="InterPro" id="IPR006015">
    <property type="entry name" value="Universal_stress_UspA"/>
</dbReference>
<dbReference type="Gene3D" id="3.40.50.620">
    <property type="entry name" value="HUPs"/>
    <property type="match status" value="1"/>
</dbReference>
<dbReference type="PANTHER" id="PTHR46268">
    <property type="entry name" value="STRESS RESPONSE PROTEIN NHAX"/>
    <property type="match status" value="1"/>
</dbReference>
<dbReference type="InterPro" id="IPR014729">
    <property type="entry name" value="Rossmann-like_a/b/a_fold"/>
</dbReference>
<sequence length="131" mass="13921">MTILVGYLDTPEGRAALDTGIAEARLREQPLVVVNSPRRGAPVDDAMLGPEQVSEIVDRASDLGVRVEVRQPLHGDSLADTLESVAREVDASLVVIGLRHRSPVGKLILGSTAQRILLDASVPVLAVKASR</sequence>
<name>A0ABN2U1E0_9MICO</name>
<dbReference type="PANTHER" id="PTHR46268:SF6">
    <property type="entry name" value="UNIVERSAL STRESS PROTEIN UP12"/>
    <property type="match status" value="1"/>
</dbReference>
<dbReference type="PRINTS" id="PR01438">
    <property type="entry name" value="UNVRSLSTRESS"/>
</dbReference>
<protein>
    <submittedName>
        <fullName evidence="3">Universal stress protein</fullName>
    </submittedName>
</protein>
<comment type="caution">
    <text evidence="3">The sequence shown here is derived from an EMBL/GenBank/DDBJ whole genome shotgun (WGS) entry which is preliminary data.</text>
</comment>
<dbReference type="SUPFAM" id="SSF52402">
    <property type="entry name" value="Adenine nucleotide alpha hydrolases-like"/>
    <property type="match status" value="1"/>
</dbReference>
<dbReference type="Pfam" id="PF00582">
    <property type="entry name" value="Usp"/>
    <property type="match status" value="1"/>
</dbReference>
<dbReference type="CDD" id="cd00293">
    <property type="entry name" value="USP-like"/>
    <property type="match status" value="1"/>
</dbReference>
<dbReference type="InterPro" id="IPR006016">
    <property type="entry name" value="UspA"/>
</dbReference>
<accession>A0ABN2U1E0</accession>
<gene>
    <name evidence="3" type="ORF">GCM10009740_15640</name>
</gene>
<reference evidence="3 4" key="1">
    <citation type="journal article" date="2019" name="Int. J. Syst. Evol. Microbiol.">
        <title>The Global Catalogue of Microorganisms (GCM) 10K type strain sequencing project: providing services to taxonomists for standard genome sequencing and annotation.</title>
        <authorList>
            <consortium name="The Broad Institute Genomics Platform"/>
            <consortium name="The Broad Institute Genome Sequencing Center for Infectious Disease"/>
            <person name="Wu L."/>
            <person name="Ma J."/>
        </authorList>
    </citation>
    <scope>NUCLEOTIDE SEQUENCE [LARGE SCALE GENOMIC DNA]</scope>
    <source>
        <strain evidence="3 4">JCM 14283</strain>
    </source>
</reference>
<evidence type="ECO:0000256" key="1">
    <source>
        <dbReference type="ARBA" id="ARBA00008791"/>
    </source>
</evidence>
<evidence type="ECO:0000313" key="4">
    <source>
        <dbReference type="Proteomes" id="UP001501285"/>
    </source>
</evidence>
<dbReference type="RefSeq" id="WP_343989728.1">
    <property type="nucleotide sequence ID" value="NZ_BAAANB010000004.1"/>
</dbReference>
<evidence type="ECO:0000313" key="3">
    <source>
        <dbReference type="EMBL" id="GAA2026750.1"/>
    </source>
</evidence>
<evidence type="ECO:0000259" key="2">
    <source>
        <dbReference type="Pfam" id="PF00582"/>
    </source>
</evidence>
<dbReference type="Proteomes" id="UP001501285">
    <property type="component" value="Unassembled WGS sequence"/>
</dbReference>
<proteinExistence type="inferred from homology"/>